<gene>
    <name evidence="2" type="ORF">GGQ74_001731</name>
</gene>
<keyword evidence="3" id="KW-1185">Reference proteome</keyword>
<evidence type="ECO:0000313" key="3">
    <source>
        <dbReference type="Proteomes" id="UP000580856"/>
    </source>
</evidence>
<dbReference type="EMBL" id="JAATJA010000002">
    <property type="protein sequence ID" value="NJB68058.1"/>
    <property type="molecule type" value="Genomic_DNA"/>
</dbReference>
<feature type="signal peptide" evidence="1">
    <location>
        <begin position="1"/>
        <end position="24"/>
    </location>
</feature>
<dbReference type="RefSeq" id="WP_167941154.1">
    <property type="nucleotide sequence ID" value="NZ_JAATJA010000002.1"/>
</dbReference>
<protein>
    <submittedName>
        <fullName evidence="2">Uncharacterized protein</fullName>
    </submittedName>
</protein>
<evidence type="ECO:0000313" key="2">
    <source>
        <dbReference type="EMBL" id="NJB68058.1"/>
    </source>
</evidence>
<proteinExistence type="predicted"/>
<feature type="chain" id="PRO_5032503350" evidence="1">
    <location>
        <begin position="25"/>
        <end position="111"/>
    </location>
</feature>
<accession>A0A846QIJ9</accession>
<dbReference type="PROSITE" id="PS51257">
    <property type="entry name" value="PROKAR_LIPOPROTEIN"/>
    <property type="match status" value="1"/>
</dbReference>
<organism evidence="2 3">
    <name type="scientific">Desulfobaculum xiamenense</name>
    <dbReference type="NCBI Taxonomy" id="995050"/>
    <lineage>
        <taxon>Bacteria</taxon>
        <taxon>Pseudomonadati</taxon>
        <taxon>Thermodesulfobacteriota</taxon>
        <taxon>Desulfovibrionia</taxon>
        <taxon>Desulfovibrionales</taxon>
        <taxon>Desulfovibrionaceae</taxon>
        <taxon>Desulfobaculum</taxon>
    </lineage>
</organism>
<dbReference type="AlphaFoldDB" id="A0A846QIJ9"/>
<name>A0A846QIJ9_9BACT</name>
<sequence length="111" mass="12037">MKRIITILASALILSCLTIGSAFAAEVVQGKCLGYDTAAATIEVEEYDINFSKDHPYGHSTGIRSLFNVKEAKIGITPETGDVLRIAYDVKGSQKMALKVMNVSKQDLSKK</sequence>
<keyword evidence="1" id="KW-0732">Signal</keyword>
<dbReference type="Proteomes" id="UP000580856">
    <property type="component" value="Unassembled WGS sequence"/>
</dbReference>
<comment type="caution">
    <text evidence="2">The sequence shown here is derived from an EMBL/GenBank/DDBJ whole genome shotgun (WGS) entry which is preliminary data.</text>
</comment>
<reference evidence="2 3" key="1">
    <citation type="submission" date="2020-03" db="EMBL/GenBank/DDBJ databases">
        <title>Genomic Encyclopedia of Type Strains, Phase IV (KMG-IV): sequencing the most valuable type-strain genomes for metagenomic binning, comparative biology and taxonomic classification.</title>
        <authorList>
            <person name="Goeker M."/>
        </authorList>
    </citation>
    <scope>NUCLEOTIDE SEQUENCE [LARGE SCALE GENOMIC DNA]</scope>
    <source>
        <strain evidence="2 3">DSM 24233</strain>
    </source>
</reference>
<evidence type="ECO:0000256" key="1">
    <source>
        <dbReference type="SAM" id="SignalP"/>
    </source>
</evidence>